<gene>
    <name evidence="1" type="ORF">LTR77_003237</name>
</gene>
<protein>
    <submittedName>
        <fullName evidence="1">Uncharacterized protein</fullName>
    </submittedName>
</protein>
<evidence type="ECO:0000313" key="1">
    <source>
        <dbReference type="EMBL" id="KAK5173115.1"/>
    </source>
</evidence>
<comment type="caution">
    <text evidence="1">The sequence shown here is derived from an EMBL/GenBank/DDBJ whole genome shotgun (WGS) entry which is preliminary data.</text>
</comment>
<evidence type="ECO:0000313" key="2">
    <source>
        <dbReference type="Proteomes" id="UP001337655"/>
    </source>
</evidence>
<keyword evidence="2" id="KW-1185">Reference proteome</keyword>
<dbReference type="EMBL" id="JAVRRT010000004">
    <property type="protein sequence ID" value="KAK5173115.1"/>
    <property type="molecule type" value="Genomic_DNA"/>
</dbReference>
<name>A0AAV9PLF6_9PEZI</name>
<dbReference type="Proteomes" id="UP001337655">
    <property type="component" value="Unassembled WGS sequence"/>
</dbReference>
<organism evidence="1 2">
    <name type="scientific">Saxophila tyrrhenica</name>
    <dbReference type="NCBI Taxonomy" id="1690608"/>
    <lineage>
        <taxon>Eukaryota</taxon>
        <taxon>Fungi</taxon>
        <taxon>Dikarya</taxon>
        <taxon>Ascomycota</taxon>
        <taxon>Pezizomycotina</taxon>
        <taxon>Dothideomycetes</taxon>
        <taxon>Dothideomycetidae</taxon>
        <taxon>Mycosphaerellales</taxon>
        <taxon>Extremaceae</taxon>
        <taxon>Saxophila</taxon>
    </lineage>
</organism>
<reference evidence="1 2" key="1">
    <citation type="submission" date="2023-08" db="EMBL/GenBank/DDBJ databases">
        <title>Black Yeasts Isolated from many extreme environments.</title>
        <authorList>
            <person name="Coleine C."/>
            <person name="Stajich J.E."/>
            <person name="Selbmann L."/>
        </authorList>
    </citation>
    <scope>NUCLEOTIDE SEQUENCE [LARGE SCALE GENOMIC DNA]</scope>
    <source>
        <strain evidence="1 2">CCFEE 5935</strain>
    </source>
</reference>
<dbReference type="RefSeq" id="XP_064661833.1">
    <property type="nucleotide sequence ID" value="XM_064800494.1"/>
</dbReference>
<proteinExistence type="predicted"/>
<sequence>MPAQPNSQGRAIFDTEELRAIQEACSEVDSTHQNAQAAAGTVSHFFSLSGKDQAAWYTFFIHRVNNEYGKLQDGAKWLLEKKSYLKEKDNLSQMITLTVEKIHEALDIVARAKAVTDEYWATLSSEQQKNIRQNAMGPDYG</sequence>
<dbReference type="AlphaFoldDB" id="A0AAV9PLF6"/>
<dbReference type="GeneID" id="89924584"/>
<accession>A0AAV9PLF6</accession>